<gene>
    <name evidence="2" type="ORF">NMK71_05355</name>
</gene>
<dbReference type="AlphaFoldDB" id="A0A9X4MVV8"/>
<dbReference type="RefSeq" id="WP_304420385.1">
    <property type="nucleotide sequence ID" value="NZ_JANCMU010000002.1"/>
</dbReference>
<evidence type="ECO:0000313" key="2">
    <source>
        <dbReference type="EMBL" id="MDG4945833.1"/>
    </source>
</evidence>
<proteinExistence type="predicted"/>
<organism evidence="2 3">
    <name type="scientific">Profundicola chukchiensis</name>
    <dbReference type="NCBI Taxonomy" id="2961959"/>
    <lineage>
        <taxon>Bacteria</taxon>
        <taxon>Pseudomonadati</taxon>
        <taxon>Bacteroidota</taxon>
        <taxon>Flavobacteriia</taxon>
        <taxon>Flavobacteriales</taxon>
        <taxon>Weeksellaceae</taxon>
        <taxon>Profundicola</taxon>
    </lineage>
</organism>
<evidence type="ECO:0000313" key="3">
    <source>
        <dbReference type="Proteomes" id="UP001152599"/>
    </source>
</evidence>
<protein>
    <submittedName>
        <fullName evidence="2">Uncharacterized protein</fullName>
    </submittedName>
</protein>
<keyword evidence="1" id="KW-0732">Signal</keyword>
<keyword evidence="3" id="KW-1185">Reference proteome</keyword>
<evidence type="ECO:0000256" key="1">
    <source>
        <dbReference type="SAM" id="SignalP"/>
    </source>
</evidence>
<dbReference type="EMBL" id="JANCMU010000002">
    <property type="protein sequence ID" value="MDG4945833.1"/>
    <property type="molecule type" value="Genomic_DNA"/>
</dbReference>
<dbReference type="Proteomes" id="UP001152599">
    <property type="component" value="Unassembled WGS sequence"/>
</dbReference>
<comment type="caution">
    <text evidence="2">The sequence shown here is derived from an EMBL/GenBank/DDBJ whole genome shotgun (WGS) entry which is preliminary data.</text>
</comment>
<feature type="signal peptide" evidence="1">
    <location>
        <begin position="1"/>
        <end position="18"/>
    </location>
</feature>
<name>A0A9X4MVV8_9FLAO</name>
<feature type="chain" id="PRO_5040722723" evidence="1">
    <location>
        <begin position="19"/>
        <end position="291"/>
    </location>
</feature>
<sequence length="291" mass="31863">MKNFILVGLMLLCANLFPQVGIDTDTPNGASILDIVSTEKGVLIPRLTSAERDSNLADNDINTVPPNGVVNTDITPGLLIFNTTENAFEYWDGILWRQLFYNTSTTAGNAGAVKIIGQEGPLTLPFISLTHSGSRFGARKEMKFTEDLIFAPAPTTSWPENEQNPWTSEAIYRTSTLTPPGSMNQMGKVWRENPVLGQVHVWRLNVLVGTGPNSSGSLMAVMRNQMSGFEVVDISQIPHGSATGNILTFYFYTIADDASLDPGRGYKLFLASDTDCTVTFKDLTRISLFQD</sequence>
<accession>A0A9X4MVV8</accession>
<reference evidence="2" key="1">
    <citation type="submission" date="2022-07" db="EMBL/GenBank/DDBJ databases">
        <title>Description and genome-wide analysis of Profundicola chukchiensis gen. nov., sp. nov., marine bacteria isolated from bottom sediments of the Chukchi Sea.</title>
        <authorList>
            <person name="Romanenko L."/>
            <person name="Otstavnykh N."/>
            <person name="Kurilenko V."/>
            <person name="Eremeev V."/>
            <person name="Velansky P."/>
            <person name="Mikhailov V."/>
            <person name="Isaeva M."/>
        </authorList>
    </citation>
    <scope>NUCLEOTIDE SEQUENCE</scope>
    <source>
        <strain evidence="2">KMM 9713</strain>
    </source>
</reference>